<keyword evidence="3" id="KW-1185">Reference proteome</keyword>
<dbReference type="OrthoDB" id="7851333at2"/>
<dbReference type="RefSeq" id="WP_110795437.1">
    <property type="nucleotide sequence ID" value="NZ_KZ826483.1"/>
</dbReference>
<comment type="caution">
    <text evidence="2">The sequence shown here is derived from an EMBL/GenBank/DDBJ whole genome shotgun (WGS) entry which is preliminary data.</text>
</comment>
<reference evidence="2 3" key="1">
    <citation type="submission" date="2018-05" db="EMBL/GenBank/DDBJ databases">
        <title>Oceanovita maritima gen. nov., sp. nov., a marine bacterium in the family Rhodobacteraceae isolated from surface seawater of Lundu port Xiamen, China.</title>
        <authorList>
            <person name="Hetharua B.H."/>
            <person name="Min D."/>
            <person name="Liao H."/>
            <person name="Tian Y."/>
        </authorList>
    </citation>
    <scope>NUCLEOTIDE SEQUENCE [LARGE SCALE GENOMIC DNA]</scope>
    <source>
        <strain evidence="2 3">FSX-11</strain>
    </source>
</reference>
<evidence type="ECO:0000256" key="1">
    <source>
        <dbReference type="SAM" id="Phobius"/>
    </source>
</evidence>
<dbReference type="EMBL" id="QFVT01000004">
    <property type="protein sequence ID" value="PYC47787.1"/>
    <property type="molecule type" value="Genomic_DNA"/>
</dbReference>
<sequence>MSFIRPEAQVIVARWRDVIIGGVMMACALVIGAGAAGLVWIMAALLFLLGAGLAVTGWQRARIASRGGAGVAPGLVELDERQLSYLAGEGGAIVVLSEVNRIEIEIAPPPEGAVAGDMIWVFRRMGHPPARIPADALGADRLIDALAGFSGASYENVIRASRSPAPEQGKAHFLIWQRPLPTAPLVRPTLH</sequence>
<keyword evidence="1" id="KW-0812">Transmembrane</keyword>
<proteinExistence type="predicted"/>
<evidence type="ECO:0000313" key="2">
    <source>
        <dbReference type="EMBL" id="PYC47787.1"/>
    </source>
</evidence>
<keyword evidence="1" id="KW-1133">Transmembrane helix</keyword>
<keyword evidence="1" id="KW-0472">Membrane</keyword>
<gene>
    <name evidence="2" type="ORF">DI396_06710</name>
</gene>
<dbReference type="Proteomes" id="UP000248012">
    <property type="component" value="Unassembled WGS sequence"/>
</dbReference>
<name>A0A2V4NN68_9RHOB</name>
<accession>A0A2V4NN68</accession>
<feature type="transmembrane region" description="Helical" evidence="1">
    <location>
        <begin position="12"/>
        <end position="31"/>
    </location>
</feature>
<organism evidence="2 3">
    <name type="scientific">Litorivita pollutaquae</name>
    <dbReference type="NCBI Taxonomy" id="2200892"/>
    <lineage>
        <taxon>Bacteria</taxon>
        <taxon>Pseudomonadati</taxon>
        <taxon>Pseudomonadota</taxon>
        <taxon>Alphaproteobacteria</taxon>
        <taxon>Rhodobacterales</taxon>
        <taxon>Paracoccaceae</taxon>
        <taxon>Litorivita</taxon>
    </lineage>
</organism>
<evidence type="ECO:0000313" key="3">
    <source>
        <dbReference type="Proteomes" id="UP000248012"/>
    </source>
</evidence>
<dbReference type="AlphaFoldDB" id="A0A2V4NN68"/>
<protein>
    <submittedName>
        <fullName evidence="2">Uncharacterized protein</fullName>
    </submittedName>
</protein>